<keyword evidence="3 7" id="KW-0812">Transmembrane</keyword>
<sequence length="222" mass="25469">MKQKLMFILMPVLLSSFLSFFLTIEVFAQSESNTSVSDWIQQQGDSVENGDVEKRPSDSDSDDHRVGIGVWDVIKSIFALVFVLFLLVIVLRWLQRKNGQIPPSQIIRPIAGMNLGGNRSIQIVKIGDKLYMIGVGENIELLKEIDERSEIEGILKMSSDEAIPLYKNKDLFKNLLNRFNHTFQKQNTSSSFKQEMENQFDRILKERKEAMKGKVERGINDE</sequence>
<keyword evidence="8" id="KW-0282">Flagellum</keyword>
<dbReference type="Pfam" id="PF04347">
    <property type="entry name" value="FliO"/>
    <property type="match status" value="1"/>
</dbReference>
<keyword evidence="2" id="KW-1003">Cell membrane</keyword>
<evidence type="ECO:0000313" key="9">
    <source>
        <dbReference type="Proteomes" id="UP001164726"/>
    </source>
</evidence>
<feature type="region of interest" description="Disordered" evidence="6">
    <location>
        <begin position="44"/>
        <end position="63"/>
    </location>
</feature>
<evidence type="ECO:0000256" key="4">
    <source>
        <dbReference type="ARBA" id="ARBA00022989"/>
    </source>
</evidence>
<dbReference type="AlphaFoldDB" id="A0A9E8S1J5"/>
<dbReference type="InterPro" id="IPR022781">
    <property type="entry name" value="Flagellar_biosynth_FliO"/>
</dbReference>
<dbReference type="KEGG" id="fhl:OE105_05675"/>
<keyword evidence="8" id="KW-0969">Cilium</keyword>
<evidence type="ECO:0000313" key="8">
    <source>
        <dbReference type="EMBL" id="WAA13592.1"/>
    </source>
</evidence>
<evidence type="ECO:0000256" key="1">
    <source>
        <dbReference type="ARBA" id="ARBA00004236"/>
    </source>
</evidence>
<reference evidence="8" key="1">
    <citation type="submission" date="2022-09" db="EMBL/GenBank/DDBJ databases">
        <title>Complete Genomes of Fervidibacillus albus and Fervidibacillus halotolerans isolated from tidal flat sediments.</title>
        <authorList>
            <person name="Kwon K.K."/>
            <person name="Yang S.-H."/>
            <person name="Park M.J."/>
            <person name="Oh H.-M."/>
        </authorList>
    </citation>
    <scope>NUCLEOTIDE SEQUENCE</scope>
    <source>
        <strain evidence="8">MEBiC13594</strain>
    </source>
</reference>
<dbReference type="GO" id="GO:0044781">
    <property type="term" value="P:bacterial-type flagellum organization"/>
    <property type="evidence" value="ECO:0007669"/>
    <property type="project" value="InterPro"/>
</dbReference>
<name>A0A9E8S1J5_9BACI</name>
<evidence type="ECO:0000256" key="7">
    <source>
        <dbReference type="SAM" id="Phobius"/>
    </source>
</evidence>
<dbReference type="RefSeq" id="WP_275421775.1">
    <property type="nucleotide sequence ID" value="NZ_CP106877.1"/>
</dbReference>
<keyword evidence="4 7" id="KW-1133">Transmembrane helix</keyword>
<evidence type="ECO:0000256" key="2">
    <source>
        <dbReference type="ARBA" id="ARBA00022475"/>
    </source>
</evidence>
<evidence type="ECO:0000256" key="3">
    <source>
        <dbReference type="ARBA" id="ARBA00022692"/>
    </source>
</evidence>
<organism evidence="8 9">
    <name type="scientific">Fervidibacillus halotolerans</name>
    <dbReference type="NCBI Taxonomy" id="2980027"/>
    <lineage>
        <taxon>Bacteria</taxon>
        <taxon>Bacillati</taxon>
        <taxon>Bacillota</taxon>
        <taxon>Bacilli</taxon>
        <taxon>Bacillales</taxon>
        <taxon>Bacillaceae</taxon>
        <taxon>Fervidibacillus</taxon>
    </lineage>
</organism>
<dbReference type="EMBL" id="CP106877">
    <property type="protein sequence ID" value="WAA13592.1"/>
    <property type="molecule type" value="Genomic_DNA"/>
</dbReference>
<comment type="subcellular location">
    <subcellularLocation>
        <location evidence="1">Cell membrane</location>
    </subcellularLocation>
</comment>
<dbReference type="GO" id="GO:0016020">
    <property type="term" value="C:membrane"/>
    <property type="evidence" value="ECO:0007669"/>
    <property type="project" value="InterPro"/>
</dbReference>
<gene>
    <name evidence="8" type="ORF">OE105_05675</name>
</gene>
<keyword evidence="8" id="KW-0966">Cell projection</keyword>
<dbReference type="Proteomes" id="UP001164726">
    <property type="component" value="Chromosome"/>
</dbReference>
<accession>A0A9E8S1J5</accession>
<evidence type="ECO:0000256" key="5">
    <source>
        <dbReference type="ARBA" id="ARBA00023136"/>
    </source>
</evidence>
<feature type="transmembrane region" description="Helical" evidence="7">
    <location>
        <begin position="73"/>
        <end position="94"/>
    </location>
</feature>
<feature type="compositionally biased region" description="Basic and acidic residues" evidence="6">
    <location>
        <begin position="51"/>
        <end position="63"/>
    </location>
</feature>
<keyword evidence="5 7" id="KW-0472">Membrane</keyword>
<protein>
    <submittedName>
        <fullName evidence="8">Flagellar biosynthetic protein FliO</fullName>
    </submittedName>
</protein>
<keyword evidence="9" id="KW-1185">Reference proteome</keyword>
<evidence type="ECO:0000256" key="6">
    <source>
        <dbReference type="SAM" id="MobiDB-lite"/>
    </source>
</evidence>
<proteinExistence type="predicted"/>